<dbReference type="PROSITE" id="PS50977">
    <property type="entry name" value="HTH_TETR_2"/>
    <property type="match status" value="1"/>
</dbReference>
<dbReference type="InterPro" id="IPR001647">
    <property type="entry name" value="HTH_TetR"/>
</dbReference>
<dbReference type="InterPro" id="IPR009057">
    <property type="entry name" value="Homeodomain-like_sf"/>
</dbReference>
<feature type="DNA-binding region" description="H-T-H motif" evidence="5">
    <location>
        <begin position="13"/>
        <end position="32"/>
    </location>
</feature>
<evidence type="ECO:0000313" key="8">
    <source>
        <dbReference type="Proteomes" id="UP000606172"/>
    </source>
</evidence>
<evidence type="ECO:0000313" key="7">
    <source>
        <dbReference type="EMBL" id="GII95042.1"/>
    </source>
</evidence>
<dbReference type="GO" id="GO:0045892">
    <property type="term" value="P:negative regulation of DNA-templated transcription"/>
    <property type="evidence" value="ECO:0007669"/>
    <property type="project" value="InterPro"/>
</dbReference>
<keyword evidence="1" id="KW-0678">Repressor</keyword>
<dbReference type="InterPro" id="IPR003012">
    <property type="entry name" value="Tet_transcr_reg_TetR"/>
</dbReference>
<dbReference type="GO" id="GO:0003677">
    <property type="term" value="F:DNA binding"/>
    <property type="evidence" value="ECO:0007669"/>
    <property type="project" value="UniProtKB-UniRule"/>
</dbReference>
<evidence type="ECO:0000256" key="1">
    <source>
        <dbReference type="ARBA" id="ARBA00022491"/>
    </source>
</evidence>
<dbReference type="InterPro" id="IPR036271">
    <property type="entry name" value="Tet_transcr_reg_TetR-rel_C_sf"/>
</dbReference>
<dbReference type="GO" id="GO:0046677">
    <property type="term" value="P:response to antibiotic"/>
    <property type="evidence" value="ECO:0007669"/>
    <property type="project" value="InterPro"/>
</dbReference>
<gene>
    <name evidence="7" type="ORF">Ssi02_52730</name>
</gene>
<evidence type="ECO:0000259" key="6">
    <source>
        <dbReference type="PROSITE" id="PS50977"/>
    </source>
</evidence>
<dbReference type="SUPFAM" id="SSF46689">
    <property type="entry name" value="Homeodomain-like"/>
    <property type="match status" value="1"/>
</dbReference>
<reference evidence="7" key="1">
    <citation type="submission" date="2021-01" db="EMBL/GenBank/DDBJ databases">
        <title>Whole genome shotgun sequence of Sinosporangium siamense NBRC 109515.</title>
        <authorList>
            <person name="Komaki H."/>
            <person name="Tamura T."/>
        </authorList>
    </citation>
    <scope>NUCLEOTIDE SEQUENCE</scope>
    <source>
        <strain evidence="7">NBRC 109515</strain>
    </source>
</reference>
<accession>A0A919VA52</accession>
<keyword evidence="3 5" id="KW-0238">DNA-binding</keyword>
<feature type="domain" description="HTH tetR-type" evidence="6">
    <location>
        <begin position="1"/>
        <end position="50"/>
    </location>
</feature>
<comment type="caution">
    <text evidence="7">The sequence shown here is derived from an EMBL/GenBank/DDBJ whole genome shotgun (WGS) entry which is preliminary data.</text>
</comment>
<dbReference type="PRINTS" id="PR00400">
    <property type="entry name" value="TETREPRESSOR"/>
</dbReference>
<sequence length="199" mass="21984">MAIIDMEGSAAVTMRRVAGDLGVVASSLYVHVRNREDLLSLALERVVEEIGLPEITGDWAEDLKRHFTRMQRVLSAHGDIAAYNFAAFPPAPTAVATTERLLSILLDAGVPARIAAWSLHRLVLYTTADVYEGWRLSSLGADDWIEPVRDYFRSLPRDRFPAITGNVEVLLDAESDDRFELGLSMLIAGIAVYIEDIEG</sequence>
<dbReference type="Pfam" id="PF02909">
    <property type="entry name" value="TetR_C_1"/>
    <property type="match status" value="1"/>
</dbReference>
<evidence type="ECO:0000256" key="2">
    <source>
        <dbReference type="ARBA" id="ARBA00023015"/>
    </source>
</evidence>
<dbReference type="SUPFAM" id="SSF48498">
    <property type="entry name" value="Tetracyclin repressor-like, C-terminal domain"/>
    <property type="match status" value="1"/>
</dbReference>
<name>A0A919VA52_9ACTN</name>
<dbReference type="AlphaFoldDB" id="A0A919VA52"/>
<dbReference type="InterPro" id="IPR004111">
    <property type="entry name" value="Repressor_TetR_C"/>
</dbReference>
<dbReference type="Gene3D" id="1.10.357.10">
    <property type="entry name" value="Tetracycline Repressor, domain 2"/>
    <property type="match status" value="1"/>
</dbReference>
<keyword evidence="4" id="KW-0804">Transcription</keyword>
<keyword evidence="8" id="KW-1185">Reference proteome</keyword>
<organism evidence="7 8">
    <name type="scientific">Sinosporangium siamense</name>
    <dbReference type="NCBI Taxonomy" id="1367973"/>
    <lineage>
        <taxon>Bacteria</taxon>
        <taxon>Bacillati</taxon>
        <taxon>Actinomycetota</taxon>
        <taxon>Actinomycetes</taxon>
        <taxon>Streptosporangiales</taxon>
        <taxon>Streptosporangiaceae</taxon>
        <taxon>Sinosporangium</taxon>
    </lineage>
</organism>
<protein>
    <submittedName>
        <fullName evidence="7">TetR family transcriptional regulator</fullName>
    </submittedName>
</protein>
<evidence type="ECO:0000256" key="3">
    <source>
        <dbReference type="ARBA" id="ARBA00023125"/>
    </source>
</evidence>
<proteinExistence type="predicted"/>
<evidence type="ECO:0000256" key="4">
    <source>
        <dbReference type="ARBA" id="ARBA00023163"/>
    </source>
</evidence>
<evidence type="ECO:0000256" key="5">
    <source>
        <dbReference type="PROSITE-ProRule" id="PRU00335"/>
    </source>
</evidence>
<dbReference type="EMBL" id="BOOW01000032">
    <property type="protein sequence ID" value="GII95042.1"/>
    <property type="molecule type" value="Genomic_DNA"/>
</dbReference>
<dbReference type="Proteomes" id="UP000606172">
    <property type="component" value="Unassembled WGS sequence"/>
</dbReference>
<keyword evidence="2" id="KW-0805">Transcription regulation</keyword>